<evidence type="ECO:0000313" key="3">
    <source>
        <dbReference type="EMBL" id="MBB2503644.1"/>
    </source>
</evidence>
<dbReference type="CDD" id="cd06558">
    <property type="entry name" value="crotonase-like"/>
    <property type="match status" value="1"/>
</dbReference>
<dbReference type="GO" id="GO:0003824">
    <property type="term" value="F:catalytic activity"/>
    <property type="evidence" value="ECO:0007669"/>
    <property type="project" value="InterPro"/>
</dbReference>
<evidence type="ECO:0000313" key="4">
    <source>
        <dbReference type="Proteomes" id="UP000550260"/>
    </source>
</evidence>
<accession>A0A8E1W4S9</accession>
<comment type="similarity">
    <text evidence="1 2">Belongs to the enoyl-CoA hydratase/isomerase family.</text>
</comment>
<sequence>MTADLANGVESTVDSGIAVLVIGSGQRRNALPGRGWTAIEEAVTALGADPDTRVIVVHGRGGTFCSGSDLTEWAGATAEFVEDSFARMESAFRAVERCPVPVVAAITGAAAGAGCQLALACDLRLAADTARIGMPIARHGILASPAFAARLSTLAGPGLARELLYTGRLLDGRAAAAAGLVNRCCPDTALDAEVDRLASAIAGQPRPAVLAAKRAVSATLAPVRAATGHSPDPAVSMPEFHAAMAAFGAGDRPDERFR</sequence>
<dbReference type="GO" id="GO:0006635">
    <property type="term" value="P:fatty acid beta-oxidation"/>
    <property type="evidence" value="ECO:0007669"/>
    <property type="project" value="TreeGrafter"/>
</dbReference>
<dbReference type="InterPro" id="IPR029045">
    <property type="entry name" value="ClpP/crotonase-like_dom_sf"/>
</dbReference>
<dbReference type="PANTHER" id="PTHR11941">
    <property type="entry name" value="ENOYL-COA HYDRATASE-RELATED"/>
    <property type="match status" value="1"/>
</dbReference>
<dbReference type="EMBL" id="JACJHR010000057">
    <property type="protein sequence ID" value="MBB2503644.1"/>
    <property type="molecule type" value="Genomic_DNA"/>
</dbReference>
<dbReference type="Proteomes" id="UP000550260">
    <property type="component" value="Unassembled WGS sequence"/>
</dbReference>
<dbReference type="Pfam" id="PF00378">
    <property type="entry name" value="ECH_1"/>
    <property type="match status" value="1"/>
</dbReference>
<proteinExistence type="inferred from homology"/>
<dbReference type="InterPro" id="IPR001753">
    <property type="entry name" value="Enoyl-CoA_hydra/iso"/>
</dbReference>
<organism evidence="3 4">
    <name type="scientific">Amycolatopsis echigonensis</name>
    <dbReference type="NCBI Taxonomy" id="2576905"/>
    <lineage>
        <taxon>Bacteria</taxon>
        <taxon>Bacillati</taxon>
        <taxon>Actinomycetota</taxon>
        <taxon>Actinomycetes</taxon>
        <taxon>Pseudonocardiales</taxon>
        <taxon>Pseudonocardiaceae</taxon>
        <taxon>Amycolatopsis</taxon>
    </lineage>
</organism>
<dbReference type="Gene3D" id="3.90.226.10">
    <property type="entry name" value="2-enoyl-CoA Hydratase, Chain A, domain 1"/>
    <property type="match status" value="1"/>
</dbReference>
<dbReference type="InterPro" id="IPR018376">
    <property type="entry name" value="Enoyl-CoA_hyd/isom_CS"/>
</dbReference>
<dbReference type="PROSITE" id="PS00166">
    <property type="entry name" value="ENOYL_COA_HYDRATASE"/>
    <property type="match status" value="1"/>
</dbReference>
<dbReference type="AlphaFoldDB" id="A0A8E1W4S9"/>
<comment type="caution">
    <text evidence="3">The sequence shown here is derived from an EMBL/GenBank/DDBJ whole genome shotgun (WGS) entry which is preliminary data.</text>
</comment>
<name>A0A8E1W4S9_9PSEU</name>
<protein>
    <submittedName>
        <fullName evidence="3">Enoyl-CoA hydratase/isomerase family protein</fullName>
    </submittedName>
</protein>
<dbReference type="PANTHER" id="PTHR11941:SF54">
    <property type="entry name" value="ENOYL-COA HYDRATASE, MITOCHONDRIAL"/>
    <property type="match status" value="1"/>
</dbReference>
<reference evidence="3 4" key="1">
    <citation type="submission" date="2020-08" db="EMBL/GenBank/DDBJ databases">
        <title>Amycolatopsis echigonensis JCM 21831.</title>
        <authorList>
            <person name="Tedsree N."/>
            <person name="Kuncharoen N."/>
            <person name="Likhitwitayawuid K."/>
            <person name="Tanasupawat S."/>
        </authorList>
    </citation>
    <scope>NUCLEOTIDE SEQUENCE [LARGE SCALE GENOMIC DNA]</scope>
    <source>
        <strain evidence="3 4">JCM 21831</strain>
    </source>
</reference>
<gene>
    <name evidence="3" type="ORF">H5411_31460</name>
</gene>
<evidence type="ECO:0000256" key="2">
    <source>
        <dbReference type="RuleBase" id="RU003707"/>
    </source>
</evidence>
<evidence type="ECO:0000256" key="1">
    <source>
        <dbReference type="ARBA" id="ARBA00005254"/>
    </source>
</evidence>
<dbReference type="SUPFAM" id="SSF52096">
    <property type="entry name" value="ClpP/crotonase"/>
    <property type="match status" value="1"/>
</dbReference>
<dbReference type="RefSeq" id="WP_183125908.1">
    <property type="nucleotide sequence ID" value="NZ_JACJHR010000057.1"/>
</dbReference>